<keyword evidence="11" id="KW-1185">Reference proteome</keyword>
<feature type="domain" description="Protein kinase" evidence="9">
    <location>
        <begin position="6"/>
        <end position="265"/>
    </location>
</feature>
<evidence type="ECO:0000259" key="9">
    <source>
        <dbReference type="PROSITE" id="PS50011"/>
    </source>
</evidence>
<dbReference type="Gene3D" id="1.10.510.10">
    <property type="entry name" value="Transferase(Phosphotransferase) domain 1"/>
    <property type="match status" value="1"/>
</dbReference>
<sequence>MIAERYRLRHVLGSGSMGRVWAAYDEMLHRPVAVKEVLLAPGMPAGEADALRERTLREARAIAVLSHPNLVVLHDVVRQDGEPFVVMELVPSRSLNEVLREHGPLGVTAVAVVADAIAAALEAAHRGGVTHRDVKPGNVLVGEDGMVKLTDFGISRSVAEVTMTSSGIMLGSPAFMAPEAASGGVVTPAADLWGLGATLFAATEGRPPYDVDNDALATVNEVVHGEVPEPANAGELAPVIAALMVKDPRARMPLVEVRRQIRSLLPEPGTQAFPTAPVSAAKSIKVSLPRKPVIPPDAPLAADPGPLPFLVQQPPAEPPAPAWTPQPPRRGPLVRTLLVLVALLVFAGAGGAGFVLTRTVGGLALLPPAPPPAAKPPPSAAPVTQSPLVKRTVSAHQYNGGPGADFSVLVDPDWSEFVEPRQDDGSMPPSTVVHFVAPDGQHELMVQRFPQYYPGLGINAYVKHVQQSWPKGDYVPLQQDPDTTPSASGAAPEPARTVAYRTVERGVGSSTQHEQGRSHYVRLEPNAGDLWVIEVSMPTEQEQAVQDLFSKIWPSFAPA</sequence>
<keyword evidence="8" id="KW-1133">Transmembrane helix</keyword>
<dbReference type="PANTHER" id="PTHR43289:SF6">
    <property type="entry name" value="SERINE_THREONINE-PROTEIN KINASE NEKL-3"/>
    <property type="match status" value="1"/>
</dbReference>
<dbReference type="PANTHER" id="PTHR43289">
    <property type="entry name" value="MITOGEN-ACTIVATED PROTEIN KINASE KINASE KINASE 20-RELATED"/>
    <property type="match status" value="1"/>
</dbReference>
<evidence type="ECO:0000256" key="8">
    <source>
        <dbReference type="SAM" id="Phobius"/>
    </source>
</evidence>
<evidence type="ECO:0000256" key="5">
    <source>
        <dbReference type="ARBA" id="ARBA00022777"/>
    </source>
</evidence>
<evidence type="ECO:0000313" key="10">
    <source>
        <dbReference type="EMBL" id="KAA2251260.1"/>
    </source>
</evidence>
<keyword evidence="8" id="KW-0472">Membrane</keyword>
<dbReference type="InterPro" id="IPR000719">
    <property type="entry name" value="Prot_kinase_dom"/>
</dbReference>
<name>A0A5B2WKH0_9PSEU</name>
<dbReference type="CDD" id="cd14014">
    <property type="entry name" value="STKc_PknB_like"/>
    <property type="match status" value="1"/>
</dbReference>
<dbReference type="PROSITE" id="PS00107">
    <property type="entry name" value="PROTEIN_KINASE_ATP"/>
    <property type="match status" value="1"/>
</dbReference>
<keyword evidence="5 10" id="KW-0418">Kinase</keyword>
<dbReference type="Gene3D" id="3.30.200.20">
    <property type="entry name" value="Phosphorylase Kinase, domain 1"/>
    <property type="match status" value="1"/>
</dbReference>
<evidence type="ECO:0000256" key="1">
    <source>
        <dbReference type="ARBA" id="ARBA00012513"/>
    </source>
</evidence>
<organism evidence="10 11">
    <name type="scientific">Solihabitans fulvus</name>
    <dbReference type="NCBI Taxonomy" id="1892852"/>
    <lineage>
        <taxon>Bacteria</taxon>
        <taxon>Bacillati</taxon>
        <taxon>Actinomycetota</taxon>
        <taxon>Actinomycetes</taxon>
        <taxon>Pseudonocardiales</taxon>
        <taxon>Pseudonocardiaceae</taxon>
        <taxon>Solihabitans</taxon>
    </lineage>
</organism>
<dbReference type="Pfam" id="PF00069">
    <property type="entry name" value="Pkinase"/>
    <property type="match status" value="1"/>
</dbReference>
<dbReference type="GO" id="GO:0004674">
    <property type="term" value="F:protein serine/threonine kinase activity"/>
    <property type="evidence" value="ECO:0007669"/>
    <property type="project" value="UniProtKB-KW"/>
</dbReference>
<evidence type="ECO:0000256" key="7">
    <source>
        <dbReference type="PROSITE-ProRule" id="PRU10141"/>
    </source>
</evidence>
<comment type="caution">
    <text evidence="10">The sequence shown here is derived from an EMBL/GenBank/DDBJ whole genome shotgun (WGS) entry which is preliminary data.</text>
</comment>
<accession>A0A5B2WKH0</accession>
<keyword evidence="2 10" id="KW-0723">Serine/threonine-protein kinase</keyword>
<evidence type="ECO:0000256" key="2">
    <source>
        <dbReference type="ARBA" id="ARBA00022527"/>
    </source>
</evidence>
<evidence type="ECO:0000256" key="3">
    <source>
        <dbReference type="ARBA" id="ARBA00022679"/>
    </source>
</evidence>
<dbReference type="EMBL" id="VUOB01000085">
    <property type="protein sequence ID" value="KAA2251260.1"/>
    <property type="molecule type" value="Genomic_DNA"/>
</dbReference>
<proteinExistence type="predicted"/>
<dbReference type="Proteomes" id="UP000323454">
    <property type="component" value="Unassembled WGS sequence"/>
</dbReference>
<reference evidence="10 11" key="1">
    <citation type="submission" date="2019-09" db="EMBL/GenBank/DDBJ databases">
        <title>Goodfellowia gen. nov., a new genus of the Pseudonocardineae related to Actinoalloteichus, containing Goodfellowia coeruleoviolacea gen. nov., comb. nov. gen. nov., comb. nov.</title>
        <authorList>
            <person name="Labeda D."/>
        </authorList>
    </citation>
    <scope>NUCLEOTIDE SEQUENCE [LARGE SCALE GENOMIC DNA]</scope>
    <source>
        <strain evidence="10 11">AN110305</strain>
    </source>
</reference>
<gene>
    <name evidence="10" type="ORF">F0L68_37820</name>
</gene>
<protein>
    <recommendedName>
        <fullName evidence="1">non-specific serine/threonine protein kinase</fullName>
        <ecNumber evidence="1">2.7.11.1</ecNumber>
    </recommendedName>
</protein>
<dbReference type="GO" id="GO:0005524">
    <property type="term" value="F:ATP binding"/>
    <property type="evidence" value="ECO:0007669"/>
    <property type="project" value="UniProtKB-UniRule"/>
</dbReference>
<evidence type="ECO:0000313" key="11">
    <source>
        <dbReference type="Proteomes" id="UP000323454"/>
    </source>
</evidence>
<keyword evidence="4 7" id="KW-0547">Nucleotide-binding</keyword>
<dbReference type="SUPFAM" id="SSF56112">
    <property type="entry name" value="Protein kinase-like (PK-like)"/>
    <property type="match status" value="1"/>
</dbReference>
<reference evidence="10 11" key="2">
    <citation type="submission" date="2019-09" db="EMBL/GenBank/DDBJ databases">
        <authorList>
            <person name="Jin C."/>
        </authorList>
    </citation>
    <scope>NUCLEOTIDE SEQUENCE [LARGE SCALE GENOMIC DNA]</scope>
    <source>
        <strain evidence="10 11">AN110305</strain>
    </source>
</reference>
<dbReference type="PROSITE" id="PS00108">
    <property type="entry name" value="PROTEIN_KINASE_ST"/>
    <property type="match status" value="1"/>
</dbReference>
<dbReference type="InterPro" id="IPR017441">
    <property type="entry name" value="Protein_kinase_ATP_BS"/>
</dbReference>
<evidence type="ECO:0000256" key="4">
    <source>
        <dbReference type="ARBA" id="ARBA00022741"/>
    </source>
</evidence>
<feature type="transmembrane region" description="Helical" evidence="8">
    <location>
        <begin position="337"/>
        <end position="356"/>
    </location>
</feature>
<dbReference type="EC" id="2.7.11.1" evidence="1"/>
<dbReference type="InterPro" id="IPR011009">
    <property type="entry name" value="Kinase-like_dom_sf"/>
</dbReference>
<dbReference type="AlphaFoldDB" id="A0A5B2WKH0"/>
<dbReference type="InterPro" id="IPR008271">
    <property type="entry name" value="Ser/Thr_kinase_AS"/>
</dbReference>
<keyword evidence="3" id="KW-0808">Transferase</keyword>
<dbReference type="SMART" id="SM00220">
    <property type="entry name" value="S_TKc"/>
    <property type="match status" value="1"/>
</dbReference>
<feature type="binding site" evidence="7">
    <location>
        <position position="35"/>
    </location>
    <ligand>
        <name>ATP</name>
        <dbReference type="ChEBI" id="CHEBI:30616"/>
    </ligand>
</feature>
<keyword evidence="6 7" id="KW-0067">ATP-binding</keyword>
<dbReference type="OrthoDB" id="9762169at2"/>
<keyword evidence="8" id="KW-0812">Transmembrane</keyword>
<evidence type="ECO:0000256" key="6">
    <source>
        <dbReference type="ARBA" id="ARBA00022840"/>
    </source>
</evidence>
<dbReference type="PROSITE" id="PS50011">
    <property type="entry name" value="PROTEIN_KINASE_DOM"/>
    <property type="match status" value="1"/>
</dbReference>